<dbReference type="Proteomes" id="UP001195769">
    <property type="component" value="Unassembled WGS sequence"/>
</dbReference>
<evidence type="ECO:0000313" key="2">
    <source>
        <dbReference type="Proteomes" id="UP001195769"/>
    </source>
</evidence>
<comment type="caution">
    <text evidence="1">The sequence shown here is derived from an EMBL/GenBank/DDBJ whole genome shotgun (WGS) entry which is preliminary data.</text>
</comment>
<organism evidence="1 2">
    <name type="scientific">Suillus fuscotomentosus</name>
    <dbReference type="NCBI Taxonomy" id="1912939"/>
    <lineage>
        <taxon>Eukaryota</taxon>
        <taxon>Fungi</taxon>
        <taxon>Dikarya</taxon>
        <taxon>Basidiomycota</taxon>
        <taxon>Agaricomycotina</taxon>
        <taxon>Agaricomycetes</taxon>
        <taxon>Agaricomycetidae</taxon>
        <taxon>Boletales</taxon>
        <taxon>Suillineae</taxon>
        <taxon>Suillaceae</taxon>
        <taxon>Suillus</taxon>
    </lineage>
</organism>
<feature type="non-terminal residue" evidence="1">
    <location>
        <position position="282"/>
    </location>
</feature>
<feature type="non-terminal residue" evidence="1">
    <location>
        <position position="1"/>
    </location>
</feature>
<gene>
    <name evidence="1" type="ORF">F5891DRAFT_900959</name>
</gene>
<proteinExistence type="predicted"/>
<protein>
    <submittedName>
        <fullName evidence="1">Uncharacterized protein</fullName>
    </submittedName>
</protein>
<dbReference type="AlphaFoldDB" id="A0AAD4EB98"/>
<dbReference type="EMBL" id="JABBWK010000015">
    <property type="protein sequence ID" value="KAG1902776.1"/>
    <property type="molecule type" value="Genomic_DNA"/>
</dbReference>
<accession>A0AAD4EB98</accession>
<name>A0AAD4EB98_9AGAM</name>
<reference evidence="1" key="1">
    <citation type="journal article" date="2020" name="New Phytol.">
        <title>Comparative genomics reveals dynamic genome evolution in host specialist ectomycorrhizal fungi.</title>
        <authorList>
            <person name="Lofgren L.A."/>
            <person name="Nguyen N.H."/>
            <person name="Vilgalys R."/>
            <person name="Ruytinx J."/>
            <person name="Liao H.L."/>
            <person name="Branco S."/>
            <person name="Kuo A."/>
            <person name="LaButti K."/>
            <person name="Lipzen A."/>
            <person name="Andreopoulos W."/>
            <person name="Pangilinan J."/>
            <person name="Riley R."/>
            <person name="Hundley H."/>
            <person name="Na H."/>
            <person name="Barry K."/>
            <person name="Grigoriev I.V."/>
            <person name="Stajich J.E."/>
            <person name="Kennedy P.G."/>
        </authorList>
    </citation>
    <scope>NUCLEOTIDE SEQUENCE</scope>
    <source>
        <strain evidence="1">FC203</strain>
    </source>
</reference>
<evidence type="ECO:0000313" key="1">
    <source>
        <dbReference type="EMBL" id="KAG1902776.1"/>
    </source>
</evidence>
<dbReference type="GeneID" id="64667761"/>
<sequence length="282" mass="32487">SFLVPFENECAKLANGALTFDSLGKQMFWLHAYNIFKLGDILAIEKLLEIRGHNGFAPCRSCLITGVRNKSANKTNYYVPLTHPTQLNTPNLHWDPLQLPLCSHAYFEEVLQEMDEADTAAEKERIGKKNGLRAGHLHLSDRRQVGSMDFARSFPWEWMHVFLENIVLMLVKHWTGKFKGMDAGKEDYEIVDHIWTEIGAETAAAIANIPATFVRVLSNIVDDHSNFTAESWSFWIIYLAPTLLRNRFPNTKYHKHLCELVWIMKKTLQFSIMHAEIDELEQ</sequence>
<dbReference type="RefSeq" id="XP_041228351.1">
    <property type="nucleotide sequence ID" value="XM_041373463.1"/>
</dbReference>
<keyword evidence="2" id="KW-1185">Reference proteome</keyword>